<organism evidence="3 4">
    <name type="scientific">Shewanella canadensis</name>
    <dbReference type="NCBI Taxonomy" id="271096"/>
    <lineage>
        <taxon>Bacteria</taxon>
        <taxon>Pseudomonadati</taxon>
        <taxon>Pseudomonadota</taxon>
        <taxon>Gammaproteobacteria</taxon>
        <taxon>Alteromonadales</taxon>
        <taxon>Shewanellaceae</taxon>
        <taxon>Shewanella</taxon>
    </lineage>
</organism>
<sequence>MDAEIELKLFFQLEQQETLVSLLDSLPHSEPKGVRKLINSYFDTPDLLLRKWDMGLRVRRCDGEREQTIKTAGSVIGGIHSRPEFNVAIKQDTPDLTQFPEKIWPELSKVSSVQSELVCLFNTDFVRQIWHIYVGDSLIELALDMGQVSVKREGEVISEPICELEFELMAGETSALIQLGLLVAEQVPVRLGKASKAQRGYRLAAQASPLSLEALDFIALVPEQDLKHTFIALLSTGLERWQLLEAMILESGVKDDEQAPHLCYRLRACVRLLRCTLAQFNLLDDKLASKFDCIEGHLEFIETGLSLVEIIDQNSVLIAKLPQKKQLTALTYAQLKALSIPNLIDNMLNDTCYGGLQLALVDLLLGFQAGKKVVDKRLDLQEFADKMQEASWQKIVDLMPSDEDLSSQEYQSFARALDESIFVGVAYGALYPTKARDLFRAPWQDLVLGIRTLAAYRQLAELSQANDIDLSDWLLNKEHSLLFAMEHSRRSALKNEPYWR</sequence>
<evidence type="ECO:0000313" key="4">
    <source>
        <dbReference type="Proteomes" id="UP000267448"/>
    </source>
</evidence>
<dbReference type="Gene3D" id="2.40.320.10">
    <property type="entry name" value="Hypothetical Protein Pfu-838710-001"/>
    <property type="match status" value="1"/>
</dbReference>
<name>A0A3S0IR65_9GAMM</name>
<dbReference type="EMBL" id="RXNU01000002">
    <property type="protein sequence ID" value="RTR40141.1"/>
    <property type="molecule type" value="Genomic_DNA"/>
</dbReference>
<dbReference type="PROSITE" id="PS51707">
    <property type="entry name" value="CYTH"/>
    <property type="match status" value="1"/>
</dbReference>
<feature type="domain" description="CYTH" evidence="1">
    <location>
        <begin position="2"/>
        <end position="207"/>
    </location>
</feature>
<dbReference type="InterPro" id="IPR039013">
    <property type="entry name" value="YgiF"/>
</dbReference>
<evidence type="ECO:0000259" key="1">
    <source>
        <dbReference type="PROSITE" id="PS51707"/>
    </source>
</evidence>
<dbReference type="InterPro" id="IPR023577">
    <property type="entry name" value="CYTH_domain"/>
</dbReference>
<feature type="domain" description="CHAD" evidence="2">
    <location>
        <begin position="223"/>
        <end position="479"/>
    </location>
</feature>
<dbReference type="PROSITE" id="PS51708">
    <property type="entry name" value="CHAD"/>
    <property type="match status" value="1"/>
</dbReference>
<dbReference type="SMART" id="SM01118">
    <property type="entry name" value="CYTH"/>
    <property type="match status" value="1"/>
</dbReference>
<dbReference type="Pfam" id="PF01928">
    <property type="entry name" value="CYTH"/>
    <property type="match status" value="1"/>
</dbReference>
<evidence type="ECO:0000259" key="2">
    <source>
        <dbReference type="PROSITE" id="PS51708"/>
    </source>
</evidence>
<dbReference type="RefSeq" id="WP_126519211.1">
    <property type="nucleotide sequence ID" value="NZ_RXNU01000002.1"/>
</dbReference>
<dbReference type="Proteomes" id="UP000267448">
    <property type="component" value="Unassembled WGS sequence"/>
</dbReference>
<dbReference type="AlphaFoldDB" id="A0A3S0IR65"/>
<dbReference type="InterPro" id="IPR033469">
    <property type="entry name" value="CYTH-like_dom_sf"/>
</dbReference>
<dbReference type="CDD" id="cd07756">
    <property type="entry name" value="CYTH-like_Pase_CHAD"/>
    <property type="match status" value="1"/>
</dbReference>
<dbReference type="PANTHER" id="PTHR39569:SF1">
    <property type="entry name" value="INORGANIC TRIPHOSPHATASE"/>
    <property type="match status" value="1"/>
</dbReference>
<dbReference type="GO" id="GO:0050355">
    <property type="term" value="F:inorganic triphosphate phosphatase activity"/>
    <property type="evidence" value="ECO:0007669"/>
    <property type="project" value="InterPro"/>
</dbReference>
<comment type="caution">
    <text evidence="3">The sequence shown here is derived from an EMBL/GenBank/DDBJ whole genome shotgun (WGS) entry which is preliminary data.</text>
</comment>
<keyword evidence="4" id="KW-1185">Reference proteome</keyword>
<accession>A0A3S0IR65</accession>
<dbReference type="PANTHER" id="PTHR39569">
    <property type="entry name" value="INORGANIC TRIPHOSPHATASE"/>
    <property type="match status" value="1"/>
</dbReference>
<reference evidence="3 4" key="1">
    <citation type="submission" date="2018-12" db="EMBL/GenBank/DDBJ databases">
        <authorList>
            <person name="Yu L."/>
        </authorList>
    </citation>
    <scope>NUCLEOTIDE SEQUENCE [LARGE SCALE GENOMIC DNA]</scope>
    <source>
        <strain evidence="3 4">HAW-EB2</strain>
    </source>
</reference>
<gene>
    <name evidence="3" type="ORF">EKG38_05310</name>
</gene>
<dbReference type="SUPFAM" id="SSF55154">
    <property type="entry name" value="CYTH-like phosphatases"/>
    <property type="match status" value="1"/>
</dbReference>
<proteinExistence type="predicted"/>
<dbReference type="GO" id="GO:0046872">
    <property type="term" value="F:metal ion binding"/>
    <property type="evidence" value="ECO:0007669"/>
    <property type="project" value="TreeGrafter"/>
</dbReference>
<evidence type="ECO:0000313" key="3">
    <source>
        <dbReference type="EMBL" id="RTR40141.1"/>
    </source>
</evidence>
<protein>
    <submittedName>
        <fullName evidence="3">CYTH domain-containing protein</fullName>
    </submittedName>
</protein>
<dbReference type="OrthoDB" id="3034217at2"/>
<dbReference type="InterPro" id="IPR007899">
    <property type="entry name" value="CHAD_dom"/>
</dbReference>